<feature type="region of interest" description="Disordered" evidence="1">
    <location>
        <begin position="74"/>
        <end position="225"/>
    </location>
</feature>
<proteinExistence type="predicted"/>
<comment type="caution">
    <text evidence="2">The sequence shown here is derived from an EMBL/GenBank/DDBJ whole genome shotgun (WGS) entry which is preliminary data.</text>
</comment>
<keyword evidence="3" id="KW-1185">Reference proteome</keyword>
<evidence type="ECO:0000313" key="3">
    <source>
        <dbReference type="Proteomes" id="UP001295423"/>
    </source>
</evidence>
<sequence length="1221" mass="135702">MTVSPAVTSPLRSREGSVGDSNFSWHQGTDFDPRLSPYARAPHSPHQTTAHSPYYSRGHYDYWSQEAPGGSYWGPPPPYDGSGNGYVERSMPPPRYARVRHPRQPYDDHQGGTLRRVPSSPRAAYPRGPAQPSSTEMREMRQPSTPRSNNSTNGEKKKGDGLSILANVSADMGGKDGKNASQQQRQVPMPAPTSPLQRRSRPSPITPSQTPQDRHRPPQHPVTPVAGSRLQEHIYPCNQPPDVAYPDYRSNAYGGAKRRGYPPHYNDVAAPGYHEMGAPIVVEQGGSFDSQGDTAHYREYQYPPPPLPLYYDEHQLPFRGYWDIGHHGHQPFIPPKWNHGSSPEAYHPPYGYEGYDEGYPHHRPPHASQHHASPYTYVQQPRLEEKTILRKKFSWKHYPELERFLIANRDEYLKHSNMNYTAEQKQYNNWLTERLLEVAEQHHYVFDPEDFNFVAIRDRIRCYYKSYGGYRCYDHSPANRITVESQSILDFVKQRQRKESDEYSVFDNESAQVRVPRIPLVPVLPNERSHLQQRKQVPRSSVDWSLQIQNHAELIKMKQGPFAVDDIPTSSQFSRLTLFHEDMQPTINSIPTTKKYLNSGLRSCSMPLTTARFSVSAERVRKSKMTRTENPLPEFCFVYSRVSPKPDSIFNLCIHNNNPNLDWRRVSDIVSANSKKNAMAASHQEQVVSRFASLLGTKRNKEVLSSTLRAADTGEAALRDLVLCFSKTVENHHVVCTLPSLDMRKIEDETGSNFLPNLGEHRASLAKLDAANRDAVPAMEASVLGVSNAADASAKAAQVEQKAAQSLGSLTSWTKSSVVYAPGAVSKNVSDSFSSLVNSRVQAWTILLLRHSLTTGDSTSRSRLLNMLSSSIKVISGQTTFKTLALPKAAMGHAKDADVILPLLFEVELKVSIQSKDDTVTLRAPGTISANFDYDEKGGLTTVDIALDTGVMLDSMVQQARMVVFKAVAKATSSGQLPSLDGDMDPSSVNKLPVGKSEVTPTLSGFSSALNLSSHKPQNPNDKNIPRSLLQQKSRASALKLNSVLQGSSASTQGSGNATFSKGKQTKSVQWDHNAVMAKAKPATNPSPKRQRLSNTEAKLRSFKSFGRAHAGDFGSGPRNATFGDFGRKPIWGRNGRMANAPTPMQPNYEHSQDLMSTTPKSRKNATFDLQRPPIHLSSDLKLGSLRKNKTQNSSAGSNAIPRTATAHENWLVKNTLGNAL</sequence>
<reference evidence="2" key="1">
    <citation type="submission" date="2023-08" db="EMBL/GenBank/DDBJ databases">
        <authorList>
            <person name="Audoor S."/>
            <person name="Bilcke G."/>
        </authorList>
    </citation>
    <scope>NUCLEOTIDE SEQUENCE</scope>
</reference>
<feature type="region of interest" description="Disordered" evidence="1">
    <location>
        <begin position="1"/>
        <end position="52"/>
    </location>
</feature>
<feature type="region of interest" description="Disordered" evidence="1">
    <location>
        <begin position="1108"/>
        <end position="1203"/>
    </location>
</feature>
<name>A0AAD2FMC3_9STRA</name>
<feature type="compositionally biased region" description="Polar residues" evidence="1">
    <location>
        <begin position="142"/>
        <end position="153"/>
    </location>
</feature>
<dbReference type="EMBL" id="CAKOGP040001402">
    <property type="protein sequence ID" value="CAJ1945401.1"/>
    <property type="molecule type" value="Genomic_DNA"/>
</dbReference>
<dbReference type="Proteomes" id="UP001295423">
    <property type="component" value="Unassembled WGS sequence"/>
</dbReference>
<feature type="region of interest" description="Disordered" evidence="1">
    <location>
        <begin position="1045"/>
        <end position="1068"/>
    </location>
</feature>
<organism evidence="2 3">
    <name type="scientific">Cylindrotheca closterium</name>
    <dbReference type="NCBI Taxonomy" id="2856"/>
    <lineage>
        <taxon>Eukaryota</taxon>
        <taxon>Sar</taxon>
        <taxon>Stramenopiles</taxon>
        <taxon>Ochrophyta</taxon>
        <taxon>Bacillariophyta</taxon>
        <taxon>Bacillariophyceae</taxon>
        <taxon>Bacillariophycidae</taxon>
        <taxon>Bacillariales</taxon>
        <taxon>Bacillariaceae</taxon>
        <taxon>Cylindrotheca</taxon>
    </lineage>
</organism>
<evidence type="ECO:0000313" key="2">
    <source>
        <dbReference type="EMBL" id="CAJ1945401.1"/>
    </source>
</evidence>
<feature type="region of interest" description="Disordered" evidence="1">
    <location>
        <begin position="974"/>
        <end position="1026"/>
    </location>
</feature>
<protein>
    <submittedName>
        <fullName evidence="2">Uncharacterized protein</fullName>
    </submittedName>
</protein>
<dbReference type="AlphaFoldDB" id="A0AAD2FMC3"/>
<feature type="compositionally biased region" description="Polar residues" evidence="1">
    <location>
        <begin position="999"/>
        <end position="1022"/>
    </location>
</feature>
<accession>A0AAD2FMC3</accession>
<evidence type="ECO:0000256" key="1">
    <source>
        <dbReference type="SAM" id="MobiDB-lite"/>
    </source>
</evidence>
<feature type="compositionally biased region" description="Polar residues" evidence="1">
    <location>
        <begin position="1"/>
        <end position="11"/>
    </location>
</feature>
<gene>
    <name evidence="2" type="ORF">CYCCA115_LOCUS9544</name>
</gene>